<dbReference type="PANTHER" id="PTHR31594:SF16">
    <property type="entry name" value="SI:CH211-281L24.3"/>
    <property type="match status" value="1"/>
</dbReference>
<dbReference type="Gene3D" id="1.10.533.10">
    <property type="entry name" value="Death Domain, Fas"/>
    <property type="match status" value="1"/>
</dbReference>
<comment type="subcellular location">
    <subcellularLocation>
        <location evidence="1">Cytoplasm</location>
    </subcellularLocation>
</comment>
<dbReference type="RefSeq" id="XP_050925121.1">
    <property type="nucleotide sequence ID" value="XM_051069164.1"/>
</dbReference>
<dbReference type="CDD" id="cd00009">
    <property type="entry name" value="AAA"/>
    <property type="match status" value="1"/>
</dbReference>
<evidence type="ECO:0000259" key="9">
    <source>
        <dbReference type="PROSITE" id="PS50837"/>
    </source>
</evidence>
<evidence type="ECO:0000256" key="6">
    <source>
        <dbReference type="ARBA" id="ARBA00022843"/>
    </source>
</evidence>
<sequence length="2595" mass="297630">MACTSQSAVDYIQQARVHLVRELRSLSVIIENLYQQEVLSDEEVSKIQAETDDYDKTRKILDSVIKKGEQACYVLLRIIDMTRKRTLGRSSLFPEKKSEASTGTKKFDLHHWISCFSFKEDTHMDVNYLQGPRPCHRYQRKLKSKAQKISNKFWMANKNLFEERNRPDLSYTPLVLEEQGNVSPSKIKKLKSKKSKMSRPKKLRTYIPEDKPEISPSDLLKTDKDYVLVGKPGIGKTALTHEMLKLWAERDGEELDYMFYFDMRETSDLMKATSLEDLLFSVFSEPDEGKEEVLDDIKKNSDNVTIIFDGITDLSSSVVKRLVDKDLLPDAKIIITCRPDDEEDFFSRDFRRVEVKGFSEWSIKTYLSVTLGEEQKKVLNNLELLTLCHVPMYALMVSVCFSSEISPQPCTTTEIYINIVRLCLKMNSNKKKTKCLNFYINNKREQILSLAEAAFNAAERKTVILTDLSCEDSCVLSFLKPLFIKVAHTETITAYSFLHYTMQEFFAALWLLKNPDKVQDVFQQSLTEEMKHMRHLIPFMCRLLNEKNPSLMTCLIPAEELRSTSDGFFKELINKDRGSDVDILFLCQCLYESQCPEACSDLLNTLDYSLDLSEQSLDPYSCCAVAYVVSQSKERKIHLDLENVVISEQGMRRLIGCLQRVQWCDPLPRQLWKIFLLSEEQMDHSSLLGVDGNQLHLPVEGKKQLFEGAVKVMQKVTTKVNVCLYWDRPTPVCQHLCESLFEGLLHISSLSFRVTHRDPGSEDQERHHETLRREKKRLLLELCLKAALHKEESFHSVVKRLFSLFSVNTDLINILLDFYQHVKSEGCSSVIPKLRSVFQSAPSVWIIDLSERKTSILLEVLKLQPEKKQVELTGWSDEESEVRSLLQCLPYISQLSFVSQSSDPSDEARFFGNLFCAAAEREQQTGEKILELLSSVCTYQTFPLNDRDMDDDDDYDPEYQCDFLLDLCSHVKDYETKTGLRVLPSLQSVFQSAPSVWFIDPSKRKTSILLEVLKLQPEKKQVELTGCSDEESEVRSLLQCLPYISQLSFSPWFKVLNQTRFFGNLFCAAAEREQQTGEKILEMLSSVCTYQTFPLNDSYFDDDDDDLKYQCDFLLDLFSHVKDDETKTGLRVLPVFQSVFQSAPSVWIIDLSKRKTSILLEVLKLQPEKKQVELTGCSDEESEVRSLLQCLPYISQLSFVSQSSDPSDEARFFGNLFCAAAEREQQTGEKILELLSSVCTYQTFPLNDRDMDDDDDYDPEYQCDFLLDLCSHVKDYETKTGLRVLPSLQSVFQSAPSVWFIDPSKRKTSILLEVLKLQPEKKQVELTGCSDEESEVRSLLQCLPYISQLSFSPWFKVLNQTRFFGNLFCAAAEREQQTGEKILEMLSSVCTYQTFPLNDSYFDDDDDDLKYQCDFLLDLFSHVKDDETKTGLRVLPVFQSVFQSAPSVWIIDLSKRKTSILLEVLKLQPEKKQVELTGCSDEESEVRSLLQCLPYISQLSFVSQSSDPSDEARFFGNLFCAAAEREQQTGEKILELLSSVCTYQTFPLNDRDMDDDDDYDPEYQCDFLLDLCSHVKDYETKTGLRVLPSLQSVFQSAPSVWFIDPSKRKTSILLEVLKLQPEKKQVELTGCSDEESEVRSLLQCLPYISQLSFSPWFKVLNQTRFFGNLFCAAAEREQQTGEKILEMLSSVCTYQTFPLNDSYFDDDDDDLKYQCDFLLDLFSHVKDDETKTGLRVLPVFQSVFQSAPSVWIIDLSKRKTSILLEVLKLQPEKKQVELTGCSDEESEVRSLLQCLPYISQLSFSPWFKVLNQTRFFGNLFCAAAEREQQTGEKILEMLSSVCTYQTFPLNDRDMDDDDPEYQCDFLLDVFSHVKDYETKTGLRVLPSLQSVFQSAPPVWFIDPSKRKTSILLEVLKLQPEKKRVELTGCSDEESEVRSLLQCLPYISQLSFVSQSSDPSDEARFFGNLFCAAAEREQQTGEKILELLSSVCTYQTFHLNDRDMDDDDDYDPEYQCDFLLDLFSHVKDYETKTGLRVLPSLQSVFQSVFQSAPPVWFIDLSERKTSILLEVLKLQPEKKRVELTGWSDEESEVRSLLQCLPYISQLRLSSHMVLQLFHWVRRGRLFCPLAVDELSLAPDRAQLSDRELLKVVSGLASLLRYCAVRRLDLTESCFPAQCLITLLLHPGSLTIRLSEESFQQLLTLLHEIQDQDLTLFFLSKVGGDLNCCCVNWELLHYLLQQPSAQTITVNLRKNHFLQENVTRLLPFLDRILLKRSSPSFVLAAIREIYKAQTSQIIPSLQRSLGHVINLTCRELDSEDCAALLFTLRHSDRVKLNLTWTSIPTEETQSILCSLDRVSQLSVDRNLLLRFIHCCAASDVLQEAASDLFRTLQHRLDLSCSSCVELEDQTQTLCLTGDDCRAVLRHSTQLSQLDLRDCEVEDSGLDLLFPVLHRVHLRASKAVLLQLLSLVPVNPEGDSVRRAESLCAALGGELDLSHTTLDQRACGALALMLDFSEGLEELNLSHCQLTDQLLLTLITHLHKVHVLDLSHNKITDVSTDKLLQLVCINPSTVTVRLFGNNIVDRTTFKKHTQFEIW</sequence>
<dbReference type="Gene3D" id="3.40.50.300">
    <property type="entry name" value="P-loop containing nucleotide triphosphate hydrolases"/>
    <property type="match status" value="1"/>
</dbReference>
<dbReference type="Pfam" id="PF13516">
    <property type="entry name" value="LRR_6"/>
    <property type="match status" value="1"/>
</dbReference>
<dbReference type="CDD" id="cd01671">
    <property type="entry name" value="CARD"/>
    <property type="match status" value="1"/>
</dbReference>
<feature type="domain" description="NACHT" evidence="9">
    <location>
        <begin position="224"/>
        <end position="340"/>
    </location>
</feature>
<dbReference type="Gene3D" id="1.20.58.1200">
    <property type="entry name" value="RNA silencing suppressor P21, N-terminal domain"/>
    <property type="match status" value="9"/>
</dbReference>
<dbReference type="InterPro" id="IPR027417">
    <property type="entry name" value="P-loop_NTPase"/>
</dbReference>
<dbReference type="SMART" id="SM00114">
    <property type="entry name" value="CARD"/>
    <property type="match status" value="1"/>
</dbReference>
<dbReference type="Pfam" id="PF00619">
    <property type="entry name" value="CARD"/>
    <property type="match status" value="1"/>
</dbReference>
<dbReference type="PANTHER" id="PTHR31594">
    <property type="entry name" value="AIG1-TYPE G DOMAIN-CONTAINING PROTEIN"/>
    <property type="match status" value="1"/>
</dbReference>
<keyword evidence="5" id="KW-0067">ATP-binding</keyword>
<dbReference type="SUPFAM" id="SSF47986">
    <property type="entry name" value="DEATH domain"/>
    <property type="match status" value="1"/>
</dbReference>
<dbReference type="GO" id="GO:0045087">
    <property type="term" value="P:innate immune response"/>
    <property type="evidence" value="ECO:0007669"/>
    <property type="project" value="UniProtKB-KW"/>
</dbReference>
<dbReference type="InterPro" id="IPR052090">
    <property type="entry name" value="Cytolytic_pore-forming_toxin"/>
</dbReference>
<evidence type="ECO:0000259" key="8">
    <source>
        <dbReference type="PROSITE" id="PS50209"/>
    </source>
</evidence>
<reference evidence="11" key="1">
    <citation type="submission" date="2025-08" db="UniProtKB">
        <authorList>
            <consortium name="RefSeq"/>
        </authorList>
    </citation>
    <scope>IDENTIFICATION</scope>
    <source>
        <tissue evidence="11">Brain</tissue>
    </source>
</reference>
<dbReference type="GO" id="GO:0042981">
    <property type="term" value="P:regulation of apoptotic process"/>
    <property type="evidence" value="ECO:0007669"/>
    <property type="project" value="InterPro"/>
</dbReference>
<organism evidence="10 11">
    <name type="scientific">Lates calcarifer</name>
    <name type="common">Barramundi</name>
    <name type="synonym">Holocentrus calcarifer</name>
    <dbReference type="NCBI Taxonomy" id="8187"/>
    <lineage>
        <taxon>Eukaryota</taxon>
        <taxon>Metazoa</taxon>
        <taxon>Chordata</taxon>
        <taxon>Craniata</taxon>
        <taxon>Vertebrata</taxon>
        <taxon>Euteleostomi</taxon>
        <taxon>Actinopterygii</taxon>
        <taxon>Neopterygii</taxon>
        <taxon>Teleostei</taxon>
        <taxon>Neoteleostei</taxon>
        <taxon>Acanthomorphata</taxon>
        <taxon>Carangaria</taxon>
        <taxon>Carangaria incertae sedis</taxon>
        <taxon>Centropomidae</taxon>
        <taxon>Lates</taxon>
    </lineage>
</organism>
<evidence type="ECO:0000313" key="10">
    <source>
        <dbReference type="Proteomes" id="UP000694890"/>
    </source>
</evidence>
<protein>
    <submittedName>
        <fullName evidence="11">Uncharacterized protein LOC108879369 isoform X14</fullName>
    </submittedName>
</protein>
<keyword evidence="4" id="KW-0547">Nucleotide-binding</keyword>
<gene>
    <name evidence="11" type="primary">LOC108879369</name>
</gene>
<keyword evidence="6" id="KW-0832">Ubl conjugation</keyword>
<evidence type="ECO:0000256" key="2">
    <source>
        <dbReference type="ARBA" id="ARBA00022490"/>
    </source>
</evidence>
<dbReference type="InterPro" id="IPR001611">
    <property type="entry name" value="Leu-rich_rpt"/>
</dbReference>
<dbReference type="Proteomes" id="UP000694890">
    <property type="component" value="Unplaced"/>
</dbReference>
<keyword evidence="2" id="KW-0963">Cytoplasm</keyword>
<accession>A0AAJ8DNC4</accession>
<dbReference type="GO" id="GO:0005737">
    <property type="term" value="C:cytoplasm"/>
    <property type="evidence" value="ECO:0007669"/>
    <property type="project" value="UniProtKB-SubCell"/>
</dbReference>
<evidence type="ECO:0000313" key="11">
    <source>
        <dbReference type="RefSeq" id="XP_050925121.1"/>
    </source>
</evidence>
<dbReference type="InterPro" id="IPR003593">
    <property type="entry name" value="AAA+_ATPase"/>
</dbReference>
<evidence type="ECO:0000256" key="7">
    <source>
        <dbReference type="ARBA" id="ARBA00022859"/>
    </source>
</evidence>
<dbReference type="GeneID" id="108879369"/>
<dbReference type="InterPro" id="IPR011029">
    <property type="entry name" value="DEATH-like_dom_sf"/>
</dbReference>
<evidence type="ECO:0000256" key="5">
    <source>
        <dbReference type="ARBA" id="ARBA00022840"/>
    </source>
</evidence>
<keyword evidence="3" id="KW-0399">Innate immunity</keyword>
<evidence type="ECO:0000256" key="4">
    <source>
        <dbReference type="ARBA" id="ARBA00022741"/>
    </source>
</evidence>
<dbReference type="SMART" id="SM00382">
    <property type="entry name" value="AAA"/>
    <property type="match status" value="1"/>
</dbReference>
<dbReference type="PROSITE" id="PS51450">
    <property type="entry name" value="LRR"/>
    <property type="match status" value="1"/>
</dbReference>
<dbReference type="SUPFAM" id="SSF52540">
    <property type="entry name" value="P-loop containing nucleoside triphosphate hydrolases"/>
    <property type="match status" value="1"/>
</dbReference>
<dbReference type="SUPFAM" id="SSF52047">
    <property type="entry name" value="RNI-like"/>
    <property type="match status" value="1"/>
</dbReference>
<dbReference type="InterPro" id="IPR001315">
    <property type="entry name" value="CARD"/>
</dbReference>
<dbReference type="Pfam" id="PF05729">
    <property type="entry name" value="NACHT"/>
    <property type="match status" value="1"/>
</dbReference>
<feature type="domain" description="CARD" evidence="8">
    <location>
        <begin position="4"/>
        <end position="79"/>
    </location>
</feature>
<dbReference type="Gene3D" id="3.80.10.10">
    <property type="entry name" value="Ribonuclease Inhibitor"/>
    <property type="match status" value="1"/>
</dbReference>
<evidence type="ECO:0000256" key="3">
    <source>
        <dbReference type="ARBA" id="ARBA00022588"/>
    </source>
</evidence>
<dbReference type="PROSITE" id="PS50209">
    <property type="entry name" value="CARD"/>
    <property type="match status" value="1"/>
</dbReference>
<dbReference type="PROSITE" id="PS50837">
    <property type="entry name" value="NACHT"/>
    <property type="match status" value="1"/>
</dbReference>
<dbReference type="GO" id="GO:0005524">
    <property type="term" value="F:ATP binding"/>
    <property type="evidence" value="ECO:0007669"/>
    <property type="project" value="UniProtKB-KW"/>
</dbReference>
<keyword evidence="7" id="KW-0391">Immunity</keyword>
<dbReference type="InterPro" id="IPR032675">
    <property type="entry name" value="LRR_dom_sf"/>
</dbReference>
<dbReference type="InterPro" id="IPR007111">
    <property type="entry name" value="NACHT_NTPase"/>
</dbReference>
<proteinExistence type="predicted"/>
<name>A0AAJ8DNC4_LATCA</name>
<evidence type="ECO:0000256" key="1">
    <source>
        <dbReference type="ARBA" id="ARBA00004496"/>
    </source>
</evidence>